<dbReference type="GO" id="GO:0006979">
    <property type="term" value="P:response to oxidative stress"/>
    <property type="evidence" value="ECO:0007669"/>
    <property type="project" value="InterPro"/>
</dbReference>
<protein>
    <recommendedName>
        <fullName evidence="5">Organic hydroperoxide resistance protein</fullName>
    </recommendedName>
</protein>
<dbReference type="PANTHER" id="PTHR33797:SF2">
    <property type="entry name" value="ORGANIC HYDROPEROXIDE RESISTANCE PROTEIN-LIKE"/>
    <property type="match status" value="1"/>
</dbReference>
<comment type="caution">
    <text evidence="3">The sequence shown here is derived from an EMBL/GenBank/DDBJ whole genome shotgun (WGS) entry which is preliminary data.</text>
</comment>
<name>A0A507F9T4_9FUNG</name>
<comment type="similarity">
    <text evidence="1">Belongs to the OsmC/Ohr family.</text>
</comment>
<accession>A0A507F9T4</accession>
<sequence>MHAHRSPPARASISSPGPGPSATKQDPEVLFAAGYASCFLGAVNAAAGQAKVTLPAGTTISVNAHLGTIETNGKGFGLAVDIIGAFPGLDKAKAQQLMDVAHNEICPYSKATRGNIAVNVSVE</sequence>
<dbReference type="Pfam" id="PF02566">
    <property type="entry name" value="OsmC"/>
    <property type="match status" value="1"/>
</dbReference>
<evidence type="ECO:0000313" key="4">
    <source>
        <dbReference type="Proteomes" id="UP000320333"/>
    </source>
</evidence>
<dbReference type="Proteomes" id="UP000320333">
    <property type="component" value="Unassembled WGS sequence"/>
</dbReference>
<evidence type="ECO:0000256" key="1">
    <source>
        <dbReference type="ARBA" id="ARBA00007378"/>
    </source>
</evidence>
<dbReference type="InterPro" id="IPR003718">
    <property type="entry name" value="OsmC/Ohr_fam"/>
</dbReference>
<dbReference type="InterPro" id="IPR019953">
    <property type="entry name" value="OHR"/>
</dbReference>
<dbReference type="EMBL" id="QEAP01000233">
    <property type="protein sequence ID" value="TPX72038.1"/>
    <property type="molecule type" value="Genomic_DNA"/>
</dbReference>
<gene>
    <name evidence="3" type="ORF">CcCBS67573_g05941</name>
</gene>
<keyword evidence="4" id="KW-1185">Reference proteome</keyword>
<dbReference type="PANTHER" id="PTHR33797">
    <property type="entry name" value="ORGANIC HYDROPEROXIDE RESISTANCE PROTEIN-LIKE"/>
    <property type="match status" value="1"/>
</dbReference>
<feature type="region of interest" description="Disordered" evidence="2">
    <location>
        <begin position="1"/>
        <end position="25"/>
    </location>
</feature>
<dbReference type="AlphaFoldDB" id="A0A507F9T4"/>
<dbReference type="SUPFAM" id="SSF82784">
    <property type="entry name" value="OsmC-like"/>
    <property type="match status" value="1"/>
</dbReference>
<evidence type="ECO:0000313" key="3">
    <source>
        <dbReference type="EMBL" id="TPX72038.1"/>
    </source>
</evidence>
<evidence type="ECO:0000256" key="2">
    <source>
        <dbReference type="SAM" id="MobiDB-lite"/>
    </source>
</evidence>
<feature type="compositionally biased region" description="Low complexity" evidence="2">
    <location>
        <begin position="8"/>
        <end position="22"/>
    </location>
</feature>
<evidence type="ECO:0008006" key="5">
    <source>
        <dbReference type="Google" id="ProtNLM"/>
    </source>
</evidence>
<dbReference type="InterPro" id="IPR015946">
    <property type="entry name" value="KH_dom-like_a/b"/>
</dbReference>
<organism evidence="3 4">
    <name type="scientific">Chytriomyces confervae</name>
    <dbReference type="NCBI Taxonomy" id="246404"/>
    <lineage>
        <taxon>Eukaryota</taxon>
        <taxon>Fungi</taxon>
        <taxon>Fungi incertae sedis</taxon>
        <taxon>Chytridiomycota</taxon>
        <taxon>Chytridiomycota incertae sedis</taxon>
        <taxon>Chytridiomycetes</taxon>
        <taxon>Chytridiales</taxon>
        <taxon>Chytriomycetaceae</taxon>
        <taxon>Chytriomyces</taxon>
    </lineage>
</organism>
<dbReference type="InterPro" id="IPR036102">
    <property type="entry name" value="OsmC/Ohrsf"/>
</dbReference>
<proteinExistence type="inferred from homology"/>
<dbReference type="NCBIfam" id="TIGR03561">
    <property type="entry name" value="organ_hyd_perox"/>
    <property type="match status" value="1"/>
</dbReference>
<dbReference type="OrthoDB" id="60422at2759"/>
<reference evidence="3 4" key="1">
    <citation type="journal article" date="2019" name="Sci. Rep.">
        <title>Comparative genomics of chytrid fungi reveal insights into the obligate biotrophic and pathogenic lifestyle of Synchytrium endobioticum.</title>
        <authorList>
            <person name="van de Vossenberg B.T.L.H."/>
            <person name="Warris S."/>
            <person name="Nguyen H.D.T."/>
            <person name="van Gent-Pelzer M.P.E."/>
            <person name="Joly D.L."/>
            <person name="van de Geest H.C."/>
            <person name="Bonants P.J.M."/>
            <person name="Smith D.S."/>
            <person name="Levesque C.A."/>
            <person name="van der Lee T.A.J."/>
        </authorList>
    </citation>
    <scope>NUCLEOTIDE SEQUENCE [LARGE SCALE GENOMIC DNA]</scope>
    <source>
        <strain evidence="3 4">CBS 675.73</strain>
    </source>
</reference>
<dbReference type="Gene3D" id="3.30.300.20">
    <property type="match status" value="1"/>
</dbReference>